<accession>A0ABT4UNG0</accession>
<organism evidence="3 4">
    <name type="scientific">Polluticaenibacter yanchengensis</name>
    <dbReference type="NCBI Taxonomy" id="3014562"/>
    <lineage>
        <taxon>Bacteria</taxon>
        <taxon>Pseudomonadati</taxon>
        <taxon>Bacteroidota</taxon>
        <taxon>Chitinophagia</taxon>
        <taxon>Chitinophagales</taxon>
        <taxon>Chitinophagaceae</taxon>
        <taxon>Polluticaenibacter</taxon>
    </lineage>
</organism>
<comment type="caution">
    <text evidence="3">The sequence shown here is derived from an EMBL/GenBank/DDBJ whole genome shotgun (WGS) entry which is preliminary data.</text>
</comment>
<proteinExistence type="predicted"/>
<dbReference type="Proteomes" id="UP001210231">
    <property type="component" value="Unassembled WGS sequence"/>
</dbReference>
<protein>
    <submittedName>
        <fullName evidence="3">YcxB family protein</fullName>
    </submittedName>
</protein>
<evidence type="ECO:0000313" key="4">
    <source>
        <dbReference type="Proteomes" id="UP001210231"/>
    </source>
</evidence>
<keyword evidence="1" id="KW-0812">Transmembrane</keyword>
<feature type="transmembrane region" description="Helical" evidence="1">
    <location>
        <begin position="28"/>
        <end position="47"/>
    </location>
</feature>
<evidence type="ECO:0000313" key="3">
    <source>
        <dbReference type="EMBL" id="MDA3616345.1"/>
    </source>
</evidence>
<keyword evidence="4" id="KW-1185">Reference proteome</keyword>
<sequence length="160" mass="18907">MIIKSKLTERDFINANFVLLYSKTATKIFTAIISIFLIISILTFFLIPNNSYIQVIPIAVMFSALPLLTYFTSKKNYSDNQRLSETIEYQFDKDNLLMQGESFNAQLTWDKVYKVTQTKNWILIWQNRQFANPIPKRDIPEEQIKNLKIILNQYRIKNNL</sequence>
<dbReference type="EMBL" id="JAQGEF010000028">
    <property type="protein sequence ID" value="MDA3616345.1"/>
    <property type="molecule type" value="Genomic_DNA"/>
</dbReference>
<evidence type="ECO:0000259" key="2">
    <source>
        <dbReference type="Pfam" id="PF14317"/>
    </source>
</evidence>
<dbReference type="InterPro" id="IPR025588">
    <property type="entry name" value="YcxB-like_C"/>
</dbReference>
<gene>
    <name evidence="3" type="ORF">O3P16_16125</name>
</gene>
<dbReference type="RefSeq" id="WP_407032674.1">
    <property type="nucleotide sequence ID" value="NZ_JAQGEF010000028.1"/>
</dbReference>
<keyword evidence="1" id="KW-0472">Membrane</keyword>
<name>A0ABT4UNG0_9BACT</name>
<feature type="domain" description="YcxB-like C-terminal" evidence="2">
    <location>
        <begin position="91"/>
        <end position="145"/>
    </location>
</feature>
<keyword evidence="1" id="KW-1133">Transmembrane helix</keyword>
<dbReference type="Pfam" id="PF14317">
    <property type="entry name" value="YcxB"/>
    <property type="match status" value="1"/>
</dbReference>
<reference evidence="3 4" key="1">
    <citation type="submission" date="2022-12" db="EMBL/GenBank/DDBJ databases">
        <title>Chitinophagaceae gen. sp. nov., a new member of the family Chitinophagaceae, isolated from soil in a chemical factory.</title>
        <authorList>
            <person name="Ke Z."/>
        </authorList>
    </citation>
    <scope>NUCLEOTIDE SEQUENCE [LARGE SCALE GENOMIC DNA]</scope>
    <source>
        <strain evidence="3 4">LY-5</strain>
    </source>
</reference>
<evidence type="ECO:0000256" key="1">
    <source>
        <dbReference type="SAM" id="Phobius"/>
    </source>
</evidence>
<feature type="transmembrane region" description="Helical" evidence="1">
    <location>
        <begin position="53"/>
        <end position="72"/>
    </location>
</feature>